<feature type="domain" description="Carrier" evidence="1">
    <location>
        <begin position="1"/>
        <end position="79"/>
    </location>
</feature>
<dbReference type="PROSITE" id="PS50075">
    <property type="entry name" value="CARRIER"/>
    <property type="match status" value="1"/>
</dbReference>
<comment type="caution">
    <text evidence="2">The sequence shown here is derived from an EMBL/GenBank/DDBJ whole genome shotgun (WGS) entry which is preliminary data.</text>
</comment>
<proteinExistence type="predicted"/>
<sequence length="82" mass="9389">MISKSIEKFLLTEIAADLSKESLDPEEDLIEQRIIDSLGILRLVVFLEGTFGIKVMDEDIVPENFQSLKNMVSFVEQKMQNK</sequence>
<organism evidence="2 3">
    <name type="scientific">Candidatus Schekmanbacteria bacterium RBG_16_38_10</name>
    <dbReference type="NCBI Taxonomy" id="1817879"/>
    <lineage>
        <taxon>Bacteria</taxon>
        <taxon>Candidatus Schekmaniibacteriota</taxon>
    </lineage>
</organism>
<dbReference type="Proteomes" id="UP000178797">
    <property type="component" value="Unassembled WGS sequence"/>
</dbReference>
<dbReference type="EMBL" id="MGDE01000012">
    <property type="protein sequence ID" value="OGL47790.1"/>
    <property type="molecule type" value="Genomic_DNA"/>
</dbReference>
<gene>
    <name evidence="2" type="ORF">A2W05_11335</name>
</gene>
<dbReference type="InterPro" id="IPR036736">
    <property type="entry name" value="ACP-like_sf"/>
</dbReference>
<dbReference type="AlphaFoldDB" id="A0A1F7S270"/>
<evidence type="ECO:0000259" key="1">
    <source>
        <dbReference type="PROSITE" id="PS50075"/>
    </source>
</evidence>
<name>A0A1F7S270_9BACT</name>
<reference evidence="2 3" key="1">
    <citation type="journal article" date="2016" name="Nat. Commun.">
        <title>Thousands of microbial genomes shed light on interconnected biogeochemical processes in an aquifer system.</title>
        <authorList>
            <person name="Anantharaman K."/>
            <person name="Brown C.T."/>
            <person name="Hug L.A."/>
            <person name="Sharon I."/>
            <person name="Castelle C.J."/>
            <person name="Probst A.J."/>
            <person name="Thomas B.C."/>
            <person name="Singh A."/>
            <person name="Wilkins M.J."/>
            <person name="Karaoz U."/>
            <person name="Brodie E.L."/>
            <person name="Williams K.H."/>
            <person name="Hubbard S.S."/>
            <person name="Banfield J.F."/>
        </authorList>
    </citation>
    <scope>NUCLEOTIDE SEQUENCE [LARGE SCALE GENOMIC DNA]</scope>
</reference>
<accession>A0A1F7S270</accession>
<dbReference type="InterPro" id="IPR009081">
    <property type="entry name" value="PP-bd_ACP"/>
</dbReference>
<dbReference type="Gene3D" id="1.10.1200.10">
    <property type="entry name" value="ACP-like"/>
    <property type="match status" value="1"/>
</dbReference>
<evidence type="ECO:0000313" key="3">
    <source>
        <dbReference type="Proteomes" id="UP000178797"/>
    </source>
</evidence>
<dbReference type="Pfam" id="PF00550">
    <property type="entry name" value="PP-binding"/>
    <property type="match status" value="1"/>
</dbReference>
<evidence type="ECO:0000313" key="2">
    <source>
        <dbReference type="EMBL" id="OGL47790.1"/>
    </source>
</evidence>
<dbReference type="SUPFAM" id="SSF47336">
    <property type="entry name" value="ACP-like"/>
    <property type="match status" value="1"/>
</dbReference>
<protein>
    <recommendedName>
        <fullName evidence="1">Carrier domain-containing protein</fullName>
    </recommendedName>
</protein>